<keyword evidence="3" id="KW-1185">Reference proteome</keyword>
<dbReference type="Proteomes" id="UP001642409">
    <property type="component" value="Unassembled WGS sequence"/>
</dbReference>
<sequence length="199" mass="22793">MSKVSNSNHNLQDPQPSCFQCYTQNLFTNFVARDSLPLHMITATRHVVLDELLPPLHKTRRRRLKICSIILFVYHYITSDPPSINNGILNVGRTAVAREDRRISRAALVRILCTPTSSIDCSSFRRVKTSTPPHCSIVCRLHERITSSIIFEALFQNLKKFKQLHGAKSYAHTLYTIFNVITHHISLLILMSQHTTFPL</sequence>
<reference evidence="2 3" key="2">
    <citation type="submission" date="2024-07" db="EMBL/GenBank/DDBJ databases">
        <authorList>
            <person name="Akdeniz Z."/>
        </authorList>
    </citation>
    <scope>NUCLEOTIDE SEQUENCE [LARGE SCALE GENOMIC DNA]</scope>
</reference>
<proteinExistence type="predicted"/>
<evidence type="ECO:0000313" key="3">
    <source>
        <dbReference type="Proteomes" id="UP001642409"/>
    </source>
</evidence>
<name>A0AA86P398_9EUKA</name>
<dbReference type="EMBL" id="CAXDID020000319">
    <property type="protein sequence ID" value="CAL6076336.1"/>
    <property type="molecule type" value="Genomic_DNA"/>
</dbReference>
<evidence type="ECO:0000313" key="2">
    <source>
        <dbReference type="EMBL" id="CAL6076336.1"/>
    </source>
</evidence>
<dbReference type="EMBL" id="CATOUU010000435">
    <property type="protein sequence ID" value="CAI9929432.1"/>
    <property type="molecule type" value="Genomic_DNA"/>
</dbReference>
<protein>
    <submittedName>
        <fullName evidence="2">Hypothetical_protein</fullName>
    </submittedName>
</protein>
<gene>
    <name evidence="1" type="ORF">HINF_LOCUS17077</name>
    <name evidence="2" type="ORF">HINF_LOCUS57641</name>
</gene>
<evidence type="ECO:0000313" key="1">
    <source>
        <dbReference type="EMBL" id="CAI9929432.1"/>
    </source>
</evidence>
<organism evidence="1">
    <name type="scientific">Hexamita inflata</name>
    <dbReference type="NCBI Taxonomy" id="28002"/>
    <lineage>
        <taxon>Eukaryota</taxon>
        <taxon>Metamonada</taxon>
        <taxon>Diplomonadida</taxon>
        <taxon>Hexamitidae</taxon>
        <taxon>Hexamitinae</taxon>
        <taxon>Hexamita</taxon>
    </lineage>
</organism>
<dbReference type="AlphaFoldDB" id="A0AA86P398"/>
<comment type="caution">
    <text evidence="1">The sequence shown here is derived from an EMBL/GenBank/DDBJ whole genome shotgun (WGS) entry which is preliminary data.</text>
</comment>
<accession>A0AA86P398</accession>
<reference evidence="1" key="1">
    <citation type="submission" date="2023-06" db="EMBL/GenBank/DDBJ databases">
        <authorList>
            <person name="Kurt Z."/>
        </authorList>
    </citation>
    <scope>NUCLEOTIDE SEQUENCE</scope>
</reference>